<dbReference type="EMBL" id="CAKLPX010000001">
    <property type="protein sequence ID" value="CAH0990261.1"/>
    <property type="molecule type" value="Genomic_DNA"/>
</dbReference>
<dbReference type="PROSITE" id="PS50977">
    <property type="entry name" value="HTH_TETR_2"/>
    <property type="match status" value="1"/>
</dbReference>
<dbReference type="Pfam" id="PF16925">
    <property type="entry name" value="TetR_C_13"/>
    <property type="match status" value="1"/>
</dbReference>
<keyword evidence="7" id="KW-1185">Reference proteome</keyword>
<evidence type="ECO:0000256" key="3">
    <source>
        <dbReference type="ARBA" id="ARBA00023163"/>
    </source>
</evidence>
<feature type="domain" description="HTH tetR-type" evidence="5">
    <location>
        <begin position="6"/>
        <end position="66"/>
    </location>
</feature>
<evidence type="ECO:0000259" key="5">
    <source>
        <dbReference type="PROSITE" id="PS50977"/>
    </source>
</evidence>
<dbReference type="SUPFAM" id="SSF48498">
    <property type="entry name" value="Tetracyclin repressor-like, C-terminal domain"/>
    <property type="match status" value="1"/>
</dbReference>
<dbReference type="InterPro" id="IPR001647">
    <property type="entry name" value="HTH_TetR"/>
</dbReference>
<dbReference type="InterPro" id="IPR011075">
    <property type="entry name" value="TetR_C"/>
</dbReference>
<dbReference type="RefSeq" id="WP_237442946.1">
    <property type="nucleotide sequence ID" value="NZ_CAKLPX010000001.1"/>
</dbReference>
<evidence type="ECO:0000256" key="1">
    <source>
        <dbReference type="ARBA" id="ARBA00023015"/>
    </source>
</evidence>
<dbReference type="Gene3D" id="1.10.10.60">
    <property type="entry name" value="Homeodomain-like"/>
    <property type="match status" value="1"/>
</dbReference>
<dbReference type="Proteomes" id="UP000838100">
    <property type="component" value="Unassembled WGS sequence"/>
</dbReference>
<organism evidence="6 7">
    <name type="scientific">Sinobacterium norvegicum</name>
    <dbReference type="NCBI Taxonomy" id="1641715"/>
    <lineage>
        <taxon>Bacteria</taxon>
        <taxon>Pseudomonadati</taxon>
        <taxon>Pseudomonadota</taxon>
        <taxon>Gammaproteobacteria</taxon>
        <taxon>Cellvibrionales</taxon>
        <taxon>Spongiibacteraceae</taxon>
        <taxon>Sinobacterium</taxon>
    </lineage>
</organism>
<name>A0ABM9AAL7_9GAMM</name>
<evidence type="ECO:0000256" key="2">
    <source>
        <dbReference type="ARBA" id="ARBA00023125"/>
    </source>
</evidence>
<dbReference type="InterPro" id="IPR009057">
    <property type="entry name" value="Homeodomain-like_sf"/>
</dbReference>
<dbReference type="InterPro" id="IPR036271">
    <property type="entry name" value="Tet_transcr_reg_TetR-rel_C_sf"/>
</dbReference>
<evidence type="ECO:0000313" key="7">
    <source>
        <dbReference type="Proteomes" id="UP000838100"/>
    </source>
</evidence>
<dbReference type="PANTHER" id="PTHR47506:SF1">
    <property type="entry name" value="HTH-TYPE TRANSCRIPTIONAL REGULATOR YJDC"/>
    <property type="match status" value="1"/>
</dbReference>
<gene>
    <name evidence="6" type="primary">comR</name>
    <name evidence="6" type="ORF">SIN8267_00353</name>
</gene>
<comment type="caution">
    <text evidence="6">The sequence shown here is derived from an EMBL/GenBank/DDBJ whole genome shotgun (WGS) entry which is preliminary data.</text>
</comment>
<reference evidence="6" key="1">
    <citation type="submission" date="2021-12" db="EMBL/GenBank/DDBJ databases">
        <authorList>
            <person name="Rodrigo-Torres L."/>
            <person name="Arahal R. D."/>
            <person name="Lucena T."/>
        </authorList>
    </citation>
    <scope>NUCLEOTIDE SEQUENCE</scope>
    <source>
        <strain evidence="6">CECT 8267</strain>
    </source>
</reference>
<keyword evidence="2 4" id="KW-0238">DNA-binding</keyword>
<proteinExistence type="predicted"/>
<dbReference type="Pfam" id="PF00440">
    <property type="entry name" value="TetR_N"/>
    <property type="match status" value="1"/>
</dbReference>
<dbReference type="SUPFAM" id="SSF46689">
    <property type="entry name" value="Homeodomain-like"/>
    <property type="match status" value="1"/>
</dbReference>
<dbReference type="Gene3D" id="1.10.357.10">
    <property type="entry name" value="Tetracycline Repressor, domain 2"/>
    <property type="match status" value="1"/>
</dbReference>
<sequence length="191" mass="21233">MARPLEFDKTVALNAATNQFWSEGFEASSIQKLLDTMGINRGSLYASFGDKETLFKKALEHYEAELSEYIDTTLLAESNPVDAIEAFFIGKYAAASKRKLSMGCMLINTVSELNNVNKKLATLASKKQQKIIEKALQSRLIEAKEKGLIDGDVPELTEYLITLYAGLELRGKLHKNKTLLSATVKMALHKL</sequence>
<protein>
    <submittedName>
        <fullName evidence="6">HTH-type transcriptional repressor ComR</fullName>
    </submittedName>
</protein>
<feature type="DNA-binding region" description="H-T-H motif" evidence="4">
    <location>
        <begin position="29"/>
        <end position="48"/>
    </location>
</feature>
<evidence type="ECO:0000256" key="4">
    <source>
        <dbReference type="PROSITE-ProRule" id="PRU00335"/>
    </source>
</evidence>
<keyword evidence="3" id="KW-0804">Transcription</keyword>
<evidence type="ECO:0000313" key="6">
    <source>
        <dbReference type="EMBL" id="CAH0990261.1"/>
    </source>
</evidence>
<dbReference type="PANTHER" id="PTHR47506">
    <property type="entry name" value="TRANSCRIPTIONAL REGULATORY PROTEIN"/>
    <property type="match status" value="1"/>
</dbReference>
<keyword evidence="1" id="KW-0805">Transcription regulation</keyword>
<accession>A0ABM9AAL7</accession>